<organism evidence="5 6">
    <name type="scientific">Flavobacterium rhizosphaerae</name>
    <dbReference type="NCBI Taxonomy" id="3163298"/>
    <lineage>
        <taxon>Bacteria</taxon>
        <taxon>Pseudomonadati</taxon>
        <taxon>Bacteroidota</taxon>
        <taxon>Flavobacteriia</taxon>
        <taxon>Flavobacteriales</taxon>
        <taxon>Flavobacteriaceae</taxon>
        <taxon>Flavobacterium</taxon>
    </lineage>
</organism>
<dbReference type="SUPFAM" id="SSF63829">
    <property type="entry name" value="Calcium-dependent phosphotriesterase"/>
    <property type="match status" value="1"/>
</dbReference>
<sequence>MNRIVYFIILLYNITFTVFSQVNTVKIEVYKKKDFNADAQFWTASENTDGILFFGNNDGVLIYDGEHWKKITLPNSSSVRSLAKGKNGIMYVGGYNEAGTIQQDKNGEYIYTSNIKNLKLSGKNIENIWDIELIANRTLYRAYSEIIVASGNAATHIPTTTSFIFSEKIGADYYVQESGNGVLKLNQNGEFGLVLPAKEFNNGEIVALLPGNSKDIVTVITTNGMVYTCNFNTGKTVAVTNIFDGQPTDEISSAIRRPDGKILLGTVASKIIILHPNGVVEVSPEIFSELEQNVIHNLYQASDKNLWVLQNNGLAYIDYQSPYVALFNRASVYDVLIHKQTIYLATAQGVYYAPFTTNKVPLNGDFKKIEGLQGQSWSVQLLDGDIIVSHDSGLYRLTGTTPVAIGNVSGFWKVTPDKNKQGDYLASHYGGLYLLQKKDNEWLLRNKIVGFDESARDIMPDNEPGYYWVCHGYQGVFRLHINTDYNRVISVDHFTDKNGLENAYNINVSQWVGQIIFTTNSGIYTYNKKDNHFYPHNKLNTILDPEKNTRKIFEYGNKTWFVHDDEAGYFYTAEKDPELVKDPFLNLKGTFNRGMECLTGFGPDKMLFGTSNGLFLYNIHVPKQAQAINTLLTEVSYANSKETSLMPVTGSDGQPHVLPNQTSIVRFDFTAPKMPHGTQVQYSYILQNTDDKWSAWQPVPYKEYTHLPPGEYTFKVKSRNTAGIQGKPFEYSFIIRPKWYQTTLAYIIYCIAGLALIAAIRLLIKMRIRHERNKSRREAEQAKKLLELELEQLKLQRDKEAMYRDKAVLEEDVINKSKELANYTMMLLQKKEFFSEITSDLKELKDYVRNENSRKKLLDIFRKLNQHKIGEEYMEVFDVNFEKVHHNFFEGLKALNPTLTKRELRLCAFVKMNLSNKEIAPLLGISLRGVENARYRIRKKLNVSTDENFAAFLEHVDKETETT</sequence>
<evidence type="ECO:0000256" key="3">
    <source>
        <dbReference type="SAM" id="Phobius"/>
    </source>
</evidence>
<dbReference type="InterPro" id="IPR015943">
    <property type="entry name" value="WD40/YVTN_repeat-like_dom_sf"/>
</dbReference>
<comment type="caution">
    <text evidence="5">The sequence shown here is derived from an EMBL/GenBank/DDBJ whole genome shotgun (WGS) entry which is preliminary data.</text>
</comment>
<dbReference type="InterPro" id="IPR016032">
    <property type="entry name" value="Sig_transdc_resp-reg_C-effctor"/>
</dbReference>
<feature type="transmembrane region" description="Helical" evidence="3">
    <location>
        <begin position="744"/>
        <end position="764"/>
    </location>
</feature>
<protein>
    <submittedName>
        <fullName evidence="5">Triple tyrosine motif-containing protein</fullName>
    </submittedName>
</protein>
<keyword evidence="3" id="KW-0472">Membrane</keyword>
<dbReference type="EMBL" id="JBELPZ010000011">
    <property type="protein sequence ID" value="MFL9845030.1"/>
    <property type="molecule type" value="Genomic_DNA"/>
</dbReference>
<gene>
    <name evidence="5" type="ORF">ABS766_11425</name>
</gene>
<dbReference type="Proteomes" id="UP001629156">
    <property type="component" value="Unassembled WGS sequence"/>
</dbReference>
<dbReference type="Gene3D" id="2.130.10.10">
    <property type="entry name" value="YVTN repeat-like/Quinoprotein amine dehydrogenase"/>
    <property type="match status" value="2"/>
</dbReference>
<keyword evidence="2" id="KW-0175">Coiled coil</keyword>
<keyword evidence="3" id="KW-1133">Transmembrane helix</keyword>
<evidence type="ECO:0000259" key="4">
    <source>
        <dbReference type="SMART" id="SM00421"/>
    </source>
</evidence>
<evidence type="ECO:0000313" key="5">
    <source>
        <dbReference type="EMBL" id="MFL9845030.1"/>
    </source>
</evidence>
<dbReference type="Gene3D" id="1.10.10.10">
    <property type="entry name" value="Winged helix-like DNA-binding domain superfamily/Winged helix DNA-binding domain"/>
    <property type="match status" value="1"/>
</dbReference>
<dbReference type="Gene3D" id="2.60.40.10">
    <property type="entry name" value="Immunoglobulins"/>
    <property type="match status" value="1"/>
</dbReference>
<accession>A0ABW8Z0S5</accession>
<dbReference type="InterPro" id="IPR036388">
    <property type="entry name" value="WH-like_DNA-bd_sf"/>
</dbReference>
<proteinExistence type="predicted"/>
<dbReference type="Pfam" id="PF07495">
    <property type="entry name" value="Y_Y_Y"/>
    <property type="match status" value="1"/>
</dbReference>
<evidence type="ECO:0000313" key="6">
    <source>
        <dbReference type="Proteomes" id="UP001629156"/>
    </source>
</evidence>
<dbReference type="SUPFAM" id="SSF46894">
    <property type="entry name" value="C-terminal effector domain of the bipartite response regulators"/>
    <property type="match status" value="1"/>
</dbReference>
<dbReference type="Pfam" id="PF00196">
    <property type="entry name" value="GerE"/>
    <property type="match status" value="1"/>
</dbReference>
<keyword evidence="1" id="KW-0597">Phosphoprotein</keyword>
<name>A0ABW8Z0S5_9FLAO</name>
<dbReference type="InterPro" id="IPR011123">
    <property type="entry name" value="Y_Y_Y"/>
</dbReference>
<keyword evidence="6" id="KW-1185">Reference proteome</keyword>
<feature type="domain" description="HTH luxR-type" evidence="4">
    <location>
        <begin position="896"/>
        <end position="953"/>
    </location>
</feature>
<dbReference type="PANTHER" id="PTHR43547:SF2">
    <property type="entry name" value="HYBRID SIGNAL TRANSDUCTION HISTIDINE KINASE C"/>
    <property type="match status" value="1"/>
</dbReference>
<dbReference type="InterPro" id="IPR000792">
    <property type="entry name" value="Tscrpt_reg_LuxR_C"/>
</dbReference>
<dbReference type="SMART" id="SM00421">
    <property type="entry name" value="HTH_LUXR"/>
    <property type="match status" value="1"/>
</dbReference>
<reference evidence="5 6" key="1">
    <citation type="submission" date="2024-06" db="EMBL/GenBank/DDBJ databases">
        <authorList>
            <person name="Kaempfer P."/>
            <person name="Viver T."/>
        </authorList>
    </citation>
    <scope>NUCLEOTIDE SEQUENCE [LARGE SCALE GENOMIC DNA]</scope>
    <source>
        <strain evidence="5 6">ST-119</strain>
    </source>
</reference>
<feature type="coiled-coil region" evidence="2">
    <location>
        <begin position="765"/>
        <end position="799"/>
    </location>
</feature>
<dbReference type="PANTHER" id="PTHR43547">
    <property type="entry name" value="TWO-COMPONENT HISTIDINE KINASE"/>
    <property type="match status" value="1"/>
</dbReference>
<dbReference type="RefSeq" id="WP_408085294.1">
    <property type="nucleotide sequence ID" value="NZ_JBELPZ010000011.1"/>
</dbReference>
<evidence type="ECO:0000256" key="1">
    <source>
        <dbReference type="ARBA" id="ARBA00022553"/>
    </source>
</evidence>
<dbReference type="InterPro" id="IPR013783">
    <property type="entry name" value="Ig-like_fold"/>
</dbReference>
<evidence type="ECO:0000256" key="2">
    <source>
        <dbReference type="SAM" id="Coils"/>
    </source>
</evidence>
<keyword evidence="3" id="KW-0812">Transmembrane</keyword>